<feature type="domain" description="J" evidence="1">
    <location>
        <begin position="9"/>
        <end position="73"/>
    </location>
</feature>
<proteinExistence type="predicted"/>
<organism evidence="2 3">
    <name type="scientific">Leptospira kobayashii</name>
    <dbReference type="NCBI Taxonomy" id="1917830"/>
    <lineage>
        <taxon>Bacteria</taxon>
        <taxon>Pseudomonadati</taxon>
        <taxon>Spirochaetota</taxon>
        <taxon>Spirochaetia</taxon>
        <taxon>Leptospirales</taxon>
        <taxon>Leptospiraceae</taxon>
        <taxon>Leptospira</taxon>
    </lineage>
</organism>
<dbReference type="Pfam" id="PF00226">
    <property type="entry name" value="DnaJ"/>
    <property type="match status" value="1"/>
</dbReference>
<reference evidence="2 3" key="1">
    <citation type="submission" date="2021-08" db="EMBL/GenBank/DDBJ databases">
        <title>Complete genome sequence of Leptospira kobayashii strain E30.</title>
        <authorList>
            <person name="Nakao R."/>
            <person name="Nakamura S."/>
            <person name="Masuzawa T."/>
            <person name="Koizumi N."/>
        </authorList>
    </citation>
    <scope>NUCLEOTIDE SEQUENCE [LARGE SCALE GENOMIC DNA]</scope>
    <source>
        <strain evidence="2 3">E30</strain>
    </source>
</reference>
<dbReference type="PRINTS" id="PR00625">
    <property type="entry name" value="JDOMAIN"/>
</dbReference>
<dbReference type="InterPro" id="IPR001623">
    <property type="entry name" value="DnaJ_domain"/>
</dbReference>
<dbReference type="PROSITE" id="PS50076">
    <property type="entry name" value="DNAJ_2"/>
    <property type="match status" value="1"/>
</dbReference>
<dbReference type="EMBL" id="AP025028">
    <property type="protein sequence ID" value="BDA78493.1"/>
    <property type="molecule type" value="Genomic_DNA"/>
</dbReference>
<sequence length="177" mass="20515">MDKELLLDEALSFLGLNHFSTEDDLKASYHRLAKKYHPDTGEFTSEILFQELQKNYEYLKKYFESNKSFESFASGKKEEATRAERSNPVPSDPIFIVYKKAKEEETKAILNYFEKTKLSPLNLDEAKNNALAQLRSKLDPVCRIYLDIAKNHPNSIWANDSKSSLDRLSVWWKQGPS</sequence>
<dbReference type="SMART" id="SM00271">
    <property type="entry name" value="DnaJ"/>
    <property type="match status" value="1"/>
</dbReference>
<evidence type="ECO:0000259" key="1">
    <source>
        <dbReference type="PROSITE" id="PS50076"/>
    </source>
</evidence>
<dbReference type="CDD" id="cd06257">
    <property type="entry name" value="DnaJ"/>
    <property type="match status" value="1"/>
</dbReference>
<dbReference type="SUPFAM" id="SSF46565">
    <property type="entry name" value="Chaperone J-domain"/>
    <property type="match status" value="1"/>
</dbReference>
<keyword evidence="3" id="KW-1185">Reference proteome</keyword>
<dbReference type="Proteomes" id="UP000245263">
    <property type="component" value="Chromosome 1"/>
</dbReference>
<name>A0ABM7UID6_9LEPT</name>
<protein>
    <submittedName>
        <fullName evidence="2">Molecular chaperone DnaJ</fullName>
    </submittedName>
</protein>
<dbReference type="RefSeq" id="WP_109018918.1">
    <property type="nucleotide sequence ID" value="NZ_AP025028.1"/>
</dbReference>
<gene>
    <name evidence="2" type="ORF">LPTSP3_g14230</name>
</gene>
<accession>A0ABM7UID6</accession>
<evidence type="ECO:0000313" key="3">
    <source>
        <dbReference type="Proteomes" id="UP000245263"/>
    </source>
</evidence>
<evidence type="ECO:0000313" key="2">
    <source>
        <dbReference type="EMBL" id="BDA78493.1"/>
    </source>
</evidence>
<dbReference type="InterPro" id="IPR036869">
    <property type="entry name" value="J_dom_sf"/>
</dbReference>
<dbReference type="Gene3D" id="1.10.287.110">
    <property type="entry name" value="DnaJ domain"/>
    <property type="match status" value="1"/>
</dbReference>